<reference evidence="4 5" key="1">
    <citation type="submission" date="2015-06" db="EMBL/GenBank/DDBJ databases">
        <title>Prevotella sp. 109, sp. nov., a novel member of the family Prevotellaceae isolated from human faeces.</title>
        <authorList>
            <person name="Shkoporov A.N."/>
            <person name="Chaplin A.V."/>
            <person name="Kafarskaia L.I."/>
            <person name="Efimov B.A."/>
        </authorList>
    </citation>
    <scope>NUCLEOTIDE SEQUENCE [LARGE SCALE GENOMIC DNA]</scope>
    <source>
        <strain evidence="4 5">109</strain>
    </source>
</reference>
<evidence type="ECO:0000256" key="3">
    <source>
        <dbReference type="SAM" id="SignalP"/>
    </source>
</evidence>
<evidence type="ECO:0000256" key="1">
    <source>
        <dbReference type="ARBA" id="ARBA00022737"/>
    </source>
</evidence>
<dbReference type="SMART" id="SM00028">
    <property type="entry name" value="TPR"/>
    <property type="match status" value="4"/>
</dbReference>
<dbReference type="InterPro" id="IPR009003">
    <property type="entry name" value="Peptidase_S1_PA"/>
</dbReference>
<dbReference type="SUPFAM" id="SSF50494">
    <property type="entry name" value="Trypsin-like serine proteases"/>
    <property type="match status" value="1"/>
</dbReference>
<keyword evidence="1" id="KW-0677">Repeat</keyword>
<proteinExistence type="predicted"/>
<dbReference type="PANTHER" id="PTHR44858:SF1">
    <property type="entry name" value="UDP-N-ACETYLGLUCOSAMINE--PEPTIDE N-ACETYLGLUCOSAMINYLTRANSFERASE SPINDLY-RELATED"/>
    <property type="match status" value="1"/>
</dbReference>
<dbReference type="GO" id="GO:0009279">
    <property type="term" value="C:cell outer membrane"/>
    <property type="evidence" value="ECO:0007669"/>
    <property type="project" value="TreeGrafter"/>
</dbReference>
<keyword evidence="5" id="KW-1185">Reference proteome</keyword>
<keyword evidence="3" id="KW-0732">Signal</keyword>
<comment type="caution">
    <text evidence="4">The sequence shown here is derived from an EMBL/GenBank/DDBJ whole genome shotgun (WGS) entry which is preliminary data.</text>
</comment>
<accession>A0A8E1URB5</accession>
<evidence type="ECO:0000313" key="5">
    <source>
        <dbReference type="Proteomes" id="UP000036951"/>
    </source>
</evidence>
<dbReference type="RefSeq" id="WP_053398097.1">
    <property type="nucleotide sequence ID" value="NZ_LFQU01000008.1"/>
</dbReference>
<name>A0A8E1URB5_9BACT</name>
<dbReference type="InterPro" id="IPR011990">
    <property type="entry name" value="TPR-like_helical_dom_sf"/>
</dbReference>
<dbReference type="InterPro" id="IPR019734">
    <property type="entry name" value="TPR_rpt"/>
</dbReference>
<evidence type="ECO:0000313" key="4">
    <source>
        <dbReference type="EMBL" id="KOO68839.1"/>
    </source>
</evidence>
<evidence type="ECO:0008006" key="6">
    <source>
        <dbReference type="Google" id="ProtNLM"/>
    </source>
</evidence>
<dbReference type="Proteomes" id="UP000036951">
    <property type="component" value="Unassembled WGS sequence"/>
</dbReference>
<dbReference type="GO" id="GO:0046813">
    <property type="term" value="P:receptor-mediated virion attachment to host cell"/>
    <property type="evidence" value="ECO:0007669"/>
    <property type="project" value="TreeGrafter"/>
</dbReference>
<dbReference type="PANTHER" id="PTHR44858">
    <property type="entry name" value="TETRATRICOPEPTIDE REPEAT PROTEIN 6"/>
    <property type="match status" value="1"/>
</dbReference>
<evidence type="ECO:0000256" key="2">
    <source>
        <dbReference type="ARBA" id="ARBA00022803"/>
    </source>
</evidence>
<dbReference type="Gene3D" id="1.25.40.10">
    <property type="entry name" value="Tetratricopeptide repeat domain"/>
    <property type="match status" value="3"/>
</dbReference>
<dbReference type="EMBL" id="LFQU01000008">
    <property type="protein sequence ID" value="KOO68839.1"/>
    <property type="molecule type" value="Genomic_DNA"/>
</dbReference>
<sequence length="556" mass="61491">MKQIGVILTLIILCVCGNSKAQPSAVKNAAKSVFKLTTYNADGTVLSTSHGVFVGNNGEAISDLKPFIGASKAIVTDSKGREMNVERIMGVNDIYDVAKFKVSGKTIPLNVAQSASASGSQAWLVSYAEKSPTITAATVKNVETFMDKYSYYIFSLAVPENTNACPFVNSEGQVIGIMQPSTTSTDIHATDAKFITELQTTGLSVEDETMKKIGIPPSLPTDKSQALLTLMMAAQANDSIKHAAIVSDFINQYPTSVDGYTAQAQIYLDANDFESAEKEMETAIKKVENKDEAHYNYSKIIYNKEVYKSDIPYAAWNLDKAFEEINKAYAINPQPSYQHQQALITYAKGEYQKAYDMFMDLTKTSIRNPELFYNASQCKQMLKAPMKEVIALLDSAITTTDTLRLREAAPYFLARAEAYITTDSFRQAVFDYTRYEILVNGNVNANFYYIREQAEVKAKLYQQALIDISTAIMLAPKEPTYYAEKASLELRVNMMDDAIKTATKCIELAPEYADGYLILGLAQINKGDKGNGMSNLEKAKELGHVQAQAMIEKYSK</sequence>
<dbReference type="AlphaFoldDB" id="A0A8E1URB5"/>
<protein>
    <recommendedName>
        <fullName evidence="6">Tetratricopeptide repeat protein</fullName>
    </recommendedName>
</protein>
<dbReference type="Pfam" id="PF13181">
    <property type="entry name" value="TPR_8"/>
    <property type="match status" value="1"/>
</dbReference>
<keyword evidence="2" id="KW-0802">TPR repeat</keyword>
<dbReference type="InterPro" id="IPR050498">
    <property type="entry name" value="Ycf3"/>
</dbReference>
<dbReference type="SUPFAM" id="SSF48452">
    <property type="entry name" value="TPR-like"/>
    <property type="match status" value="2"/>
</dbReference>
<gene>
    <name evidence="4" type="ORF">ACU52_05810</name>
</gene>
<dbReference type="Gene3D" id="2.40.10.120">
    <property type="match status" value="1"/>
</dbReference>
<feature type="chain" id="PRO_5034894606" description="Tetratricopeptide repeat protein" evidence="3">
    <location>
        <begin position="22"/>
        <end position="556"/>
    </location>
</feature>
<dbReference type="OrthoDB" id="1114009at2"/>
<feature type="signal peptide" evidence="3">
    <location>
        <begin position="1"/>
        <end position="21"/>
    </location>
</feature>
<organism evidence="4 5">
    <name type="scientific">Xylanibacter rarus</name>
    <dbReference type="NCBI Taxonomy" id="1676614"/>
    <lineage>
        <taxon>Bacteria</taxon>
        <taxon>Pseudomonadati</taxon>
        <taxon>Bacteroidota</taxon>
        <taxon>Bacteroidia</taxon>
        <taxon>Bacteroidales</taxon>
        <taxon>Prevotellaceae</taxon>
        <taxon>Xylanibacter</taxon>
    </lineage>
</organism>